<keyword evidence="2" id="KW-1185">Reference proteome</keyword>
<dbReference type="AlphaFoldDB" id="A0A285F382"/>
<proteinExistence type="predicted"/>
<reference evidence="2" key="1">
    <citation type="submission" date="2017-09" db="EMBL/GenBank/DDBJ databases">
        <authorList>
            <person name="Varghese N."/>
            <person name="Submissions S."/>
        </authorList>
    </citation>
    <scope>NUCLEOTIDE SEQUENCE [LARGE SCALE GENOMIC DNA]</scope>
    <source>
        <strain evidence="2">MSL47</strain>
    </source>
</reference>
<accession>A0A285F382</accession>
<name>A0A285F382_9FIRM</name>
<organism evidence="1 2">
    <name type="scientific">Orenia metallireducens</name>
    <dbReference type="NCBI Taxonomy" id="1413210"/>
    <lineage>
        <taxon>Bacteria</taxon>
        <taxon>Bacillati</taxon>
        <taxon>Bacillota</taxon>
        <taxon>Clostridia</taxon>
        <taxon>Halanaerobiales</taxon>
        <taxon>Halobacteroidaceae</taxon>
        <taxon>Orenia</taxon>
    </lineage>
</organism>
<dbReference type="Proteomes" id="UP000219573">
    <property type="component" value="Unassembled WGS sequence"/>
</dbReference>
<evidence type="ECO:0000313" key="1">
    <source>
        <dbReference type="EMBL" id="SNY05780.1"/>
    </source>
</evidence>
<dbReference type="EMBL" id="OBDZ01000001">
    <property type="protein sequence ID" value="SNY05780.1"/>
    <property type="molecule type" value="Genomic_DNA"/>
</dbReference>
<dbReference type="RefSeq" id="WP_172431788.1">
    <property type="nucleotide sequence ID" value="NZ_OBDZ01000001.1"/>
</dbReference>
<gene>
    <name evidence="1" type="ORF">SAMN06265827_101141</name>
</gene>
<sequence length="45" mass="5285">MNKRIIQIILVISIISLCITGCTTRISEEETRELLNKNKEIYLDY</sequence>
<evidence type="ECO:0000313" key="2">
    <source>
        <dbReference type="Proteomes" id="UP000219573"/>
    </source>
</evidence>
<protein>
    <submittedName>
        <fullName evidence="1">Uncharacterized protein</fullName>
    </submittedName>
</protein>